<dbReference type="HOGENOM" id="CLU_1546017_0_0_10"/>
<dbReference type="AlphaFoldDB" id="W0F4A4"/>
<keyword evidence="3" id="KW-1185">Reference proteome</keyword>
<keyword evidence="1" id="KW-0472">Membrane</keyword>
<dbReference type="RefSeq" id="WP_008586786.1">
    <property type="nucleotide sequence ID" value="NZ_CP007035.1"/>
</dbReference>
<organism evidence="2 3">
    <name type="scientific">Niabella soli DSM 19437</name>
    <dbReference type="NCBI Taxonomy" id="929713"/>
    <lineage>
        <taxon>Bacteria</taxon>
        <taxon>Pseudomonadati</taxon>
        <taxon>Bacteroidota</taxon>
        <taxon>Chitinophagia</taxon>
        <taxon>Chitinophagales</taxon>
        <taxon>Chitinophagaceae</taxon>
        <taxon>Niabella</taxon>
    </lineage>
</organism>
<evidence type="ECO:0008006" key="4">
    <source>
        <dbReference type="Google" id="ProtNLM"/>
    </source>
</evidence>
<dbReference type="OrthoDB" id="662845at2"/>
<feature type="transmembrane region" description="Helical" evidence="1">
    <location>
        <begin position="53"/>
        <end position="73"/>
    </location>
</feature>
<reference evidence="2 3" key="1">
    <citation type="submission" date="2013-12" db="EMBL/GenBank/DDBJ databases">
        <authorList>
            <consortium name="DOE Joint Genome Institute"/>
            <person name="Eisen J."/>
            <person name="Huntemann M."/>
            <person name="Han J."/>
            <person name="Chen A."/>
            <person name="Kyrpides N."/>
            <person name="Mavromatis K."/>
            <person name="Markowitz V."/>
            <person name="Palaniappan K."/>
            <person name="Ivanova N."/>
            <person name="Schaumberg A."/>
            <person name="Pati A."/>
            <person name="Liolios K."/>
            <person name="Nordberg H.P."/>
            <person name="Cantor M.N."/>
            <person name="Hua S.X."/>
            <person name="Woyke T."/>
        </authorList>
    </citation>
    <scope>NUCLEOTIDE SEQUENCE [LARGE SCALE GENOMIC DNA]</scope>
    <source>
        <strain evidence="3">DSM 19437</strain>
    </source>
</reference>
<dbReference type="KEGG" id="nso:NIASO_14975"/>
<feature type="transmembrane region" description="Helical" evidence="1">
    <location>
        <begin position="12"/>
        <end position="33"/>
    </location>
</feature>
<feature type="transmembrane region" description="Helical" evidence="1">
    <location>
        <begin position="134"/>
        <end position="156"/>
    </location>
</feature>
<dbReference type="Pfam" id="PF11188">
    <property type="entry name" value="DUF2975"/>
    <property type="match status" value="1"/>
</dbReference>
<protein>
    <recommendedName>
        <fullName evidence="4">DUF2975 domain-containing protein</fullName>
    </recommendedName>
</protein>
<evidence type="ECO:0000313" key="3">
    <source>
        <dbReference type="Proteomes" id="UP000003586"/>
    </source>
</evidence>
<accession>W0F4A4</accession>
<dbReference type="Proteomes" id="UP000003586">
    <property type="component" value="Chromosome"/>
</dbReference>
<evidence type="ECO:0000313" key="2">
    <source>
        <dbReference type="EMBL" id="AHF17837.1"/>
    </source>
</evidence>
<feature type="transmembrane region" description="Helical" evidence="1">
    <location>
        <begin position="93"/>
        <end position="114"/>
    </location>
</feature>
<dbReference type="EMBL" id="CP007035">
    <property type="protein sequence ID" value="AHF17837.1"/>
    <property type="molecule type" value="Genomic_DNA"/>
</dbReference>
<dbReference type="STRING" id="929713.NIASO_14975"/>
<proteinExistence type="predicted"/>
<keyword evidence="1" id="KW-1133">Transmembrane helix</keyword>
<evidence type="ECO:0000256" key="1">
    <source>
        <dbReference type="SAM" id="Phobius"/>
    </source>
</evidence>
<keyword evidence="1" id="KW-0812">Transmembrane</keyword>
<dbReference type="InterPro" id="IPR021354">
    <property type="entry name" value="DUF2975"/>
</dbReference>
<name>W0F4A4_9BACT</name>
<sequence>MKQRFKVHESSVIAFIILILSVLVNLVTVIINARSSDMPVIESYRQIILPLNILDFVKAAIIFWMAWLLFRILKNVSNGIKWSDRYFRSIKRIGWLSVLIVVLDAITTTGRNLYIYRNTPLTDELTSGKFAIDVLAQTLFASPIAWFLILCVFLLADLLRYAGELKTDSESII</sequence>
<gene>
    <name evidence="2" type="ORF">NIASO_14975</name>
</gene>